<evidence type="ECO:0000256" key="2">
    <source>
        <dbReference type="SAM" id="Phobius"/>
    </source>
</evidence>
<feature type="region of interest" description="Disordered" evidence="1">
    <location>
        <begin position="359"/>
        <end position="448"/>
    </location>
</feature>
<comment type="caution">
    <text evidence="5">The sequence shown here is derived from an EMBL/GenBank/DDBJ whole genome shotgun (WGS) entry which is preliminary data.</text>
</comment>
<organism evidence="5 6">
    <name type="scientific">Sediminihabitans luteus</name>
    <dbReference type="NCBI Taxonomy" id="1138585"/>
    <lineage>
        <taxon>Bacteria</taxon>
        <taxon>Bacillati</taxon>
        <taxon>Actinomycetota</taxon>
        <taxon>Actinomycetes</taxon>
        <taxon>Micrococcales</taxon>
        <taxon>Cellulomonadaceae</taxon>
        <taxon>Sediminihabitans</taxon>
    </lineage>
</organism>
<dbReference type="NCBIfam" id="TIGR04215">
    <property type="entry name" value="choice_anch_A"/>
    <property type="match status" value="1"/>
</dbReference>
<evidence type="ECO:0000259" key="4">
    <source>
        <dbReference type="Pfam" id="PF20597"/>
    </source>
</evidence>
<feature type="chain" id="PRO_5039047035" evidence="3">
    <location>
        <begin position="38"/>
        <end position="484"/>
    </location>
</feature>
<reference evidence="5 6" key="1">
    <citation type="submission" date="2017-11" db="EMBL/GenBank/DDBJ databases">
        <title>Genomic Encyclopedia of Archaeal and Bacterial Type Strains, Phase II (KMG-II): From Individual Species to Whole Genera.</title>
        <authorList>
            <person name="Goeker M."/>
        </authorList>
    </citation>
    <scope>NUCLEOTIDE SEQUENCE [LARGE SCALE GENOMIC DNA]</scope>
    <source>
        <strain evidence="5 6">DSM 25478</strain>
    </source>
</reference>
<evidence type="ECO:0000313" key="6">
    <source>
        <dbReference type="Proteomes" id="UP000231693"/>
    </source>
</evidence>
<feature type="domain" description="Choice-of-anchor A" evidence="4">
    <location>
        <begin position="73"/>
        <end position="321"/>
    </location>
</feature>
<dbReference type="Proteomes" id="UP000231693">
    <property type="component" value="Unassembled WGS sequence"/>
</dbReference>
<dbReference type="Pfam" id="PF20597">
    <property type="entry name" value="pAdhesive_15"/>
    <property type="match status" value="1"/>
</dbReference>
<dbReference type="AlphaFoldDB" id="A0A2M9CR00"/>
<evidence type="ECO:0000313" key="5">
    <source>
        <dbReference type="EMBL" id="PJJ74319.1"/>
    </source>
</evidence>
<keyword evidence="3" id="KW-0732">Signal</keyword>
<name>A0A2M9CR00_9CELL</name>
<dbReference type="InterPro" id="IPR026588">
    <property type="entry name" value="Choice_anch_A"/>
</dbReference>
<feature type="compositionally biased region" description="Low complexity" evidence="1">
    <location>
        <begin position="384"/>
        <end position="434"/>
    </location>
</feature>
<evidence type="ECO:0000256" key="1">
    <source>
        <dbReference type="SAM" id="MobiDB-lite"/>
    </source>
</evidence>
<feature type="compositionally biased region" description="Pro residues" evidence="1">
    <location>
        <begin position="363"/>
        <end position="383"/>
    </location>
</feature>
<accession>A0A2M9CR00</accession>
<keyword evidence="2" id="KW-1133">Transmembrane helix</keyword>
<keyword evidence="2" id="KW-0472">Membrane</keyword>
<protein>
    <submittedName>
        <fullName evidence="5">Choice-of-anchor A domain-containing protein</fullName>
    </submittedName>
</protein>
<dbReference type="EMBL" id="PGFE01000002">
    <property type="protein sequence ID" value="PJJ74319.1"/>
    <property type="molecule type" value="Genomic_DNA"/>
</dbReference>
<keyword evidence="6" id="KW-1185">Reference proteome</keyword>
<feature type="transmembrane region" description="Helical" evidence="2">
    <location>
        <begin position="449"/>
        <end position="476"/>
    </location>
</feature>
<keyword evidence="2" id="KW-0812">Transmembrane</keyword>
<evidence type="ECO:0000256" key="3">
    <source>
        <dbReference type="SAM" id="SignalP"/>
    </source>
</evidence>
<feature type="signal peptide" evidence="3">
    <location>
        <begin position="1"/>
        <end position="37"/>
    </location>
</feature>
<gene>
    <name evidence="5" type="ORF">CLV28_1814</name>
</gene>
<sequence>MPHRATPTTSSRARRARLIASSAVAAGLLATAFPTLASATNGDSEGAPVCTETSILPGITQGSQSFTDKGVAVFVGGDYLALPEAAESEGRLVVGGTTTISAGLFNLGRAGGGSQITPPPGSDMLISLGAVTVTAGSNLHVGHGLEKGTKKGGNVLSGGDITGTMDLNGGTAKPNKPGATSTKVDAARETLATASQKLAALEANGTLGTDSGWPALIGDGTDATQVFSLTAQQADDLGAVTFKNVGTDTPIVINVSGTTARLDSTYVAGGNFGQRIDDFTKIGAWAPRIVWNFPDATELTLAGGSQLVGSILAPEADVADSTHTNGRLWVGGDLTFGGSYSGLEHHNYPWIGASELGCEPTDIPEPPVVVPTVPPLPPVPTQSPEPTESSTPTESVTPSDEPSATPSESVSSTPSESPEVLGTSVPSPSESPEVLGTSVPSPEAEEGGLAMTGATVATASIVALLLAGGGAALLILRRRAAQQG</sequence>
<dbReference type="OrthoDB" id="4329128at2"/>
<proteinExistence type="predicted"/>
<dbReference type="RefSeq" id="WP_100422934.1">
    <property type="nucleotide sequence ID" value="NZ_BOOX01000006.1"/>
</dbReference>